<feature type="region of interest" description="Disordered" evidence="2">
    <location>
        <begin position="1111"/>
        <end position="1138"/>
    </location>
</feature>
<keyword evidence="3" id="KW-0472">Membrane</keyword>
<feature type="transmembrane region" description="Helical" evidence="3">
    <location>
        <begin position="334"/>
        <end position="355"/>
    </location>
</feature>
<dbReference type="OrthoDB" id="8610629at2"/>
<comment type="caution">
    <text evidence="5">The sequence shown here is derived from an EMBL/GenBank/DDBJ whole genome shotgun (WGS) entry which is preliminary data.</text>
</comment>
<dbReference type="EMBL" id="VPFL01000016">
    <property type="protein sequence ID" value="TXF11209.1"/>
    <property type="molecule type" value="Genomic_DNA"/>
</dbReference>
<protein>
    <recommendedName>
        <fullName evidence="4">TraG N-terminal Proteobacteria domain-containing protein</fullName>
    </recommendedName>
</protein>
<evidence type="ECO:0000256" key="1">
    <source>
        <dbReference type="SAM" id="Coils"/>
    </source>
</evidence>
<feature type="transmembrane region" description="Helical" evidence="3">
    <location>
        <begin position="33"/>
        <end position="52"/>
    </location>
</feature>
<evidence type="ECO:0000313" key="6">
    <source>
        <dbReference type="Proteomes" id="UP000321201"/>
    </source>
</evidence>
<evidence type="ECO:0000313" key="5">
    <source>
        <dbReference type="EMBL" id="TXF11209.1"/>
    </source>
</evidence>
<gene>
    <name evidence="5" type="ORF">FR698_11910</name>
</gene>
<feature type="coiled-coil region" evidence="1">
    <location>
        <begin position="1145"/>
        <end position="1172"/>
    </location>
</feature>
<dbReference type="InterPro" id="IPR012931">
    <property type="entry name" value="TraG_N_Proteobacteria"/>
</dbReference>
<feature type="compositionally biased region" description="Low complexity" evidence="2">
    <location>
        <begin position="1184"/>
        <end position="1204"/>
    </location>
</feature>
<dbReference type="Proteomes" id="UP000321201">
    <property type="component" value="Unassembled WGS sequence"/>
</dbReference>
<feature type="transmembrane region" description="Helical" evidence="3">
    <location>
        <begin position="362"/>
        <end position="382"/>
    </location>
</feature>
<evidence type="ECO:0000259" key="4">
    <source>
        <dbReference type="Pfam" id="PF07916"/>
    </source>
</evidence>
<reference evidence="5 6" key="1">
    <citation type="submission" date="2019-08" db="EMBL/GenBank/DDBJ databases">
        <title>Pelomicrobium methylotrophicum gen. nov., sp. nov. a moderately thermophilic, facultatively anaerobic, lithoautotrophic and methylotrophic bacterium isolated from a terrestrial mud volcano.</title>
        <authorList>
            <person name="Slobodkina G.B."/>
            <person name="Merkel A.Y."/>
            <person name="Slobodkin A.I."/>
        </authorList>
    </citation>
    <scope>NUCLEOTIDE SEQUENCE [LARGE SCALE GENOMIC DNA]</scope>
    <source>
        <strain evidence="5 6">SM250</strain>
    </source>
</reference>
<dbReference type="Pfam" id="PF07916">
    <property type="entry name" value="TraG_N"/>
    <property type="match status" value="1"/>
</dbReference>
<keyword evidence="3" id="KW-0812">Transmembrane</keyword>
<feature type="transmembrane region" description="Helical" evidence="3">
    <location>
        <begin position="59"/>
        <end position="76"/>
    </location>
</feature>
<keyword evidence="3" id="KW-1133">Transmembrane helix</keyword>
<keyword evidence="1" id="KW-0175">Coiled coil</keyword>
<organism evidence="5 6">
    <name type="scientific">Pelomicrobium methylotrophicum</name>
    <dbReference type="NCBI Taxonomy" id="2602750"/>
    <lineage>
        <taxon>Bacteria</taxon>
        <taxon>Pseudomonadati</taxon>
        <taxon>Pseudomonadota</taxon>
        <taxon>Hydrogenophilia</taxon>
        <taxon>Hydrogenophilia incertae sedis</taxon>
        <taxon>Pelomicrobium</taxon>
    </lineage>
</organism>
<sequence>MNFEVYSYWNIEELKGVFNAVAALMGGADFLGLMRTLALVMILSLALVVLAGRGRMENFWQWVFMVAILHGVLFVPKTNVILVDRTGSQPTQVVANVPIGLAALAHTVSKIGDWTTRAFETVFSLPDDIKFQSSGMMFGQRVQQEMRFLKIISSPLSADFNAWYRECVVPEIALTNGAILDDVMQAPDAWAALNGRTNPALYVTISDTLMNCQQAYDNLTQRFNAESRTVLDRFATALLPGNPAAVTKVSNVINTTDSLFLGISRSAVDAIRQGIVGMALLDAHCNVFAESNNPAKAAACLAQVSSIRSANAAYTVMAKVAESSMPKLRNAIELVQYAIAPIILLIAVVSGHYAIRVLRTYAMSLVWIQLWPPLYAVVHYIMTVKAQQLAQMTQSNGGAMEWLSMVDSVMMSDQAVAGMLVVAIPPIAAALVKGGEVGLQAVAGLVTPPRSAEKEAAEIARGNYTAGQFSAAPTLTTGAWSAKVMSTDGTVTNVFASGESALDARLRMHNLGAAINFDQRMATAVQRQAERAEQASATEAVEAAQTVTSALSNAVTSGLVRSRGEGGRTTFTAADRTEFSENVAKAMNLAASHLHRKGLDQTLAAEIAGLATASFGMPELLKKISPAQIEATLQAKGLSNTKASDVLQAARELSENKEFREAVQKLRSTGRSDEFGITDESRRQGAKETAARLEDAFSRAESAGAQYQRSLALREQASKISQAGGAFNVNAMREFVDWLERERPDAVADLRRGWIRGGNPATAELVQAASEDWLGREKLQKLADEFIQERAAKLVDEKALSPDVRGFYEVETEKLPDGTDVRSHGEGNQAAVENQAARHGVAPGSAVTLNRHVPGQVEATGNEADARIGKQKGEIEREGGGLKEKTKKAEEPQSLLGLAGTSALNLAGSVAPRGTVWLLDKSASGVGLQPTAAFWRRDADSYEGGWLGAGIDTALSLGGGPLGRFAGKALGSLGGKWLGEKAAQNILKEEANTIVGQNYPGLTKTFAGLEKQEVVDAAANIGARAGIPSGMVATGEAVDRVRPGEYVNSLVSQYLDLGPPTQAPSGLYTANGEFRTWDDLRAGATDALRRTLVHGESVAGDLLKDVGLKREPQAVPGNPDGALTAGGGRAGPGADPAGGVFNRGEEAIRQEIAAIQSQIAQLQQALEGLRSQVRDNPMGGGPDLGRLLGGNDRPPVVQQPQQTPEDNAKGDAPGPAQR</sequence>
<evidence type="ECO:0000256" key="3">
    <source>
        <dbReference type="SAM" id="Phobius"/>
    </source>
</evidence>
<feature type="domain" description="TraG N-terminal Proteobacteria" evidence="4">
    <location>
        <begin position="4"/>
        <end position="449"/>
    </location>
</feature>
<dbReference type="InParanoid" id="A0A5C7ETF0"/>
<keyword evidence="6" id="KW-1185">Reference proteome</keyword>
<dbReference type="AlphaFoldDB" id="A0A5C7ETF0"/>
<accession>A0A5C7ETF0</accession>
<feature type="region of interest" description="Disordered" evidence="2">
    <location>
        <begin position="1172"/>
        <end position="1218"/>
    </location>
</feature>
<name>A0A5C7ETF0_9PROT</name>
<dbReference type="RefSeq" id="WP_147800420.1">
    <property type="nucleotide sequence ID" value="NZ_VPFL01000016.1"/>
</dbReference>
<evidence type="ECO:0000256" key="2">
    <source>
        <dbReference type="SAM" id="MobiDB-lite"/>
    </source>
</evidence>
<proteinExistence type="predicted"/>